<dbReference type="EMBL" id="BMAT01011067">
    <property type="protein sequence ID" value="GFR66018.1"/>
    <property type="molecule type" value="Genomic_DNA"/>
</dbReference>
<protein>
    <recommendedName>
        <fullName evidence="3">AMP-binding enzyme C-terminal domain-containing protein</fullName>
    </recommendedName>
</protein>
<organism evidence="1 2">
    <name type="scientific">Elysia marginata</name>
    <dbReference type="NCBI Taxonomy" id="1093978"/>
    <lineage>
        <taxon>Eukaryota</taxon>
        <taxon>Metazoa</taxon>
        <taxon>Spiralia</taxon>
        <taxon>Lophotrochozoa</taxon>
        <taxon>Mollusca</taxon>
        <taxon>Gastropoda</taxon>
        <taxon>Heterobranchia</taxon>
        <taxon>Euthyneura</taxon>
        <taxon>Panpulmonata</taxon>
        <taxon>Sacoglossa</taxon>
        <taxon>Placobranchoidea</taxon>
        <taxon>Plakobranchidae</taxon>
        <taxon>Elysia</taxon>
    </lineage>
</organism>
<keyword evidence="2" id="KW-1185">Reference proteome</keyword>
<evidence type="ECO:0000313" key="2">
    <source>
        <dbReference type="Proteomes" id="UP000762676"/>
    </source>
</evidence>
<proteinExistence type="predicted"/>
<accession>A0AAV4EZX3</accession>
<reference evidence="1 2" key="1">
    <citation type="journal article" date="2021" name="Elife">
        <title>Chloroplast acquisition without the gene transfer in kleptoplastic sea slugs, Plakobranchus ocellatus.</title>
        <authorList>
            <person name="Maeda T."/>
            <person name="Takahashi S."/>
            <person name="Yoshida T."/>
            <person name="Shimamura S."/>
            <person name="Takaki Y."/>
            <person name="Nagai Y."/>
            <person name="Toyoda A."/>
            <person name="Suzuki Y."/>
            <person name="Arimoto A."/>
            <person name="Ishii H."/>
            <person name="Satoh N."/>
            <person name="Nishiyama T."/>
            <person name="Hasebe M."/>
            <person name="Maruyama T."/>
            <person name="Minagawa J."/>
            <person name="Obokata J."/>
            <person name="Shigenobu S."/>
        </authorList>
    </citation>
    <scope>NUCLEOTIDE SEQUENCE [LARGE SCALE GENOMIC DNA]</scope>
</reference>
<sequence>MEWRLSRVPHKVIFIPDNKKREISGKVKRTALETRRLAYPSHKLRTGTKECMQDKLLVSRSHHSLQAVVTSALVWVLPWWHYGKSAEVIKPSADDGS</sequence>
<comment type="caution">
    <text evidence="1">The sequence shown here is derived from an EMBL/GenBank/DDBJ whole genome shotgun (WGS) entry which is preliminary data.</text>
</comment>
<dbReference type="Proteomes" id="UP000762676">
    <property type="component" value="Unassembled WGS sequence"/>
</dbReference>
<name>A0AAV4EZX3_9GAST</name>
<evidence type="ECO:0000313" key="1">
    <source>
        <dbReference type="EMBL" id="GFR66018.1"/>
    </source>
</evidence>
<dbReference type="AlphaFoldDB" id="A0AAV4EZX3"/>
<gene>
    <name evidence="1" type="ORF">ElyMa_005546500</name>
</gene>
<evidence type="ECO:0008006" key="3">
    <source>
        <dbReference type="Google" id="ProtNLM"/>
    </source>
</evidence>